<sequence>MNKRTFGMAGLAVAAAIGLGAIVADAQGIRLNFTASAPSGVWQVSQSAALERGALIEVCPPDHPIVDLMVEHHYLDPGSCPGEVTALLKPVAAVAGDTVTIQSGSPAQVNGQPLPNTYANPDMPAWPDGTYEVRDNEIWLFSSYSEKSFDSRYFGPVSTDKVIGVAAPLLIKGDVATMTVMETRP</sequence>
<keyword evidence="5" id="KW-0184">Conjugation</keyword>
<evidence type="ECO:0000256" key="5">
    <source>
        <dbReference type="ARBA" id="ARBA00022971"/>
    </source>
</evidence>
<proteinExistence type="inferred from homology"/>
<dbReference type="InterPro" id="IPR036286">
    <property type="entry name" value="LexA/Signal_pep-like_sf"/>
</dbReference>
<name>A0ABQ5ZUX6_9HYPH</name>
<feature type="domain" description="Peptidase S26" evidence="6">
    <location>
        <begin position="30"/>
        <end position="167"/>
    </location>
</feature>
<comment type="subcellular location">
    <subcellularLocation>
        <location evidence="1">Periplasm</location>
    </subcellularLocation>
</comment>
<comment type="caution">
    <text evidence="7">The sequence shown here is derived from an EMBL/GenBank/DDBJ whole genome shotgun (WGS) entry which is preliminary data.</text>
</comment>
<evidence type="ECO:0000313" key="8">
    <source>
        <dbReference type="Proteomes" id="UP001156702"/>
    </source>
</evidence>
<keyword evidence="8" id="KW-1185">Reference proteome</keyword>
<evidence type="ECO:0000256" key="4">
    <source>
        <dbReference type="ARBA" id="ARBA00022764"/>
    </source>
</evidence>
<dbReference type="InterPro" id="IPR014139">
    <property type="entry name" value="Peptidase_S26C_TraF"/>
</dbReference>
<evidence type="ECO:0000256" key="2">
    <source>
        <dbReference type="ARBA" id="ARBA00005849"/>
    </source>
</evidence>
<protein>
    <submittedName>
        <fullName evidence="7">Conjugal transfer protein TraF</fullName>
    </submittedName>
</protein>
<evidence type="ECO:0000259" key="6">
    <source>
        <dbReference type="Pfam" id="PF10502"/>
    </source>
</evidence>
<evidence type="ECO:0000313" key="7">
    <source>
        <dbReference type="EMBL" id="GLR55190.1"/>
    </source>
</evidence>
<organism evidence="7 8">
    <name type="scientific">Shinella yambaruensis</name>
    <dbReference type="NCBI Taxonomy" id="415996"/>
    <lineage>
        <taxon>Bacteria</taxon>
        <taxon>Pseudomonadati</taxon>
        <taxon>Pseudomonadota</taxon>
        <taxon>Alphaproteobacteria</taxon>
        <taxon>Hyphomicrobiales</taxon>
        <taxon>Rhizobiaceae</taxon>
        <taxon>Shinella</taxon>
    </lineage>
</organism>
<keyword evidence="4" id="KW-0574">Periplasm</keyword>
<dbReference type="EMBL" id="BSOP01000071">
    <property type="protein sequence ID" value="GLR55190.1"/>
    <property type="molecule type" value="Genomic_DNA"/>
</dbReference>
<dbReference type="NCBIfam" id="TIGR02771">
    <property type="entry name" value="TraF_Ti"/>
    <property type="match status" value="1"/>
</dbReference>
<dbReference type="Pfam" id="PF10502">
    <property type="entry name" value="Peptidase_S26"/>
    <property type="match status" value="1"/>
</dbReference>
<accession>A0ABQ5ZUX6</accession>
<keyword evidence="3" id="KW-0732">Signal</keyword>
<dbReference type="Proteomes" id="UP001156702">
    <property type="component" value="Unassembled WGS sequence"/>
</dbReference>
<dbReference type="InterPro" id="IPR019533">
    <property type="entry name" value="Peptidase_S26"/>
</dbReference>
<dbReference type="Gene3D" id="2.10.109.10">
    <property type="entry name" value="Umud Fragment, subunit A"/>
    <property type="match status" value="1"/>
</dbReference>
<comment type="similarity">
    <text evidence="2">Belongs to the peptidase S26C family.</text>
</comment>
<gene>
    <name evidence="7" type="ORF">GCM10007923_64120</name>
</gene>
<evidence type="ECO:0000256" key="3">
    <source>
        <dbReference type="ARBA" id="ARBA00022729"/>
    </source>
</evidence>
<dbReference type="SUPFAM" id="SSF51306">
    <property type="entry name" value="LexA/Signal peptidase"/>
    <property type="match status" value="1"/>
</dbReference>
<dbReference type="RefSeq" id="WP_245082804.1">
    <property type="nucleotide sequence ID" value="NZ_BSOP01000071.1"/>
</dbReference>
<reference evidence="8" key="1">
    <citation type="journal article" date="2019" name="Int. J. Syst. Evol. Microbiol.">
        <title>The Global Catalogue of Microorganisms (GCM) 10K type strain sequencing project: providing services to taxonomists for standard genome sequencing and annotation.</title>
        <authorList>
            <consortium name="The Broad Institute Genomics Platform"/>
            <consortium name="The Broad Institute Genome Sequencing Center for Infectious Disease"/>
            <person name="Wu L."/>
            <person name="Ma J."/>
        </authorList>
    </citation>
    <scope>NUCLEOTIDE SEQUENCE [LARGE SCALE GENOMIC DNA]</scope>
    <source>
        <strain evidence="8">NBRC 102122</strain>
    </source>
</reference>
<evidence type="ECO:0000256" key="1">
    <source>
        <dbReference type="ARBA" id="ARBA00004418"/>
    </source>
</evidence>